<organism evidence="7 8">
    <name type="scientific">Malassezia cuniculi</name>
    <dbReference type="NCBI Taxonomy" id="948313"/>
    <lineage>
        <taxon>Eukaryota</taxon>
        <taxon>Fungi</taxon>
        <taxon>Dikarya</taxon>
        <taxon>Basidiomycota</taxon>
        <taxon>Ustilaginomycotina</taxon>
        <taxon>Malasseziomycetes</taxon>
        <taxon>Malasseziales</taxon>
        <taxon>Malasseziaceae</taxon>
        <taxon>Malassezia</taxon>
    </lineage>
</organism>
<dbReference type="AlphaFoldDB" id="A0AAF0EQM2"/>
<dbReference type="InterPro" id="IPR013907">
    <property type="entry name" value="Sds3"/>
</dbReference>
<sequence length="484" mass="52517">MEPMVDGYRGEPYGDSMYGARMVYGRAPPAGPPANAPLPPHAHDDRRYVEPLPPLRYAEPVGPPMLDGVPMDEHMGPMMHQYDMAPRYEPMPMQYGSPRMMRRRLMPEVPSSKRDRRRKELMDRLDHTHWEGFELRDTVFHDANRALTQTYHMLLNRPGLLRDYAVALAEHGLARNTSLRKIALYHAFLVERSAHTRSTESTRVEDEARSARRSVRDKLLAVVEDRKRRLRDEREGGEFSADFMLEPSQRQHSTRQLRNKGAAASRLSRTSSSTSAIGEDDDSSTALSTGAAIAALLGWTETDTVATMVSAATDAAKRDVENGAPDAKAHLRALTKWSAILGDGSSSLLGTPSGSTPLCGITCSALSEAGVSLPPNDVFSSPSSLLASANTMSGSSKSKKKGSGKGQSLSAADRAAVAAGGGGGGGADSDDNSTPRASNVISTGGGRLRWDTAKCLSQLSSARDIEVESDLIHIRKIGAKRRRR</sequence>
<reference evidence="7" key="1">
    <citation type="submission" date="2023-03" db="EMBL/GenBank/DDBJ databases">
        <title>Mating type loci evolution in Malassezia.</title>
        <authorList>
            <person name="Coelho M.A."/>
        </authorList>
    </citation>
    <scope>NUCLEOTIDE SEQUENCE</scope>
    <source>
        <strain evidence="7">CBS 11721</strain>
    </source>
</reference>
<keyword evidence="5" id="KW-0539">Nucleus</keyword>
<proteinExistence type="predicted"/>
<evidence type="ECO:0000256" key="6">
    <source>
        <dbReference type="SAM" id="MobiDB-lite"/>
    </source>
</evidence>
<feature type="compositionally biased region" description="Polar residues" evidence="6">
    <location>
        <begin position="432"/>
        <end position="442"/>
    </location>
</feature>
<comment type="subcellular location">
    <subcellularLocation>
        <location evidence="1">Nucleus</location>
    </subcellularLocation>
</comment>
<feature type="compositionally biased region" description="Low complexity" evidence="6">
    <location>
        <begin position="262"/>
        <end position="276"/>
    </location>
</feature>
<gene>
    <name evidence="7" type="ORF">MCUN1_001620</name>
</gene>
<keyword evidence="4" id="KW-0804">Transcription</keyword>
<dbReference type="SMART" id="SM01401">
    <property type="entry name" value="Sds3"/>
    <property type="match status" value="1"/>
</dbReference>
<dbReference type="GO" id="GO:0005654">
    <property type="term" value="C:nucleoplasm"/>
    <property type="evidence" value="ECO:0007669"/>
    <property type="project" value="UniProtKB-ARBA"/>
</dbReference>
<evidence type="ECO:0000256" key="1">
    <source>
        <dbReference type="ARBA" id="ARBA00004123"/>
    </source>
</evidence>
<evidence type="ECO:0000313" key="7">
    <source>
        <dbReference type="EMBL" id="WFD34776.1"/>
    </source>
</evidence>
<evidence type="ECO:0000313" key="8">
    <source>
        <dbReference type="Proteomes" id="UP001219933"/>
    </source>
</evidence>
<evidence type="ECO:0000256" key="2">
    <source>
        <dbReference type="ARBA" id="ARBA00022491"/>
    </source>
</evidence>
<evidence type="ECO:0000256" key="4">
    <source>
        <dbReference type="ARBA" id="ARBA00023163"/>
    </source>
</evidence>
<keyword evidence="8" id="KW-1185">Reference proteome</keyword>
<name>A0AAF0EQM2_9BASI</name>
<feature type="region of interest" description="Disordered" evidence="6">
    <location>
        <begin position="241"/>
        <end position="284"/>
    </location>
</feature>
<keyword evidence="3" id="KW-0805">Transcription regulation</keyword>
<accession>A0AAF0EQM2</accession>
<dbReference type="EMBL" id="CP119878">
    <property type="protein sequence ID" value="WFD34776.1"/>
    <property type="molecule type" value="Genomic_DNA"/>
</dbReference>
<dbReference type="Proteomes" id="UP001219933">
    <property type="component" value="Chromosome 2"/>
</dbReference>
<evidence type="ECO:0000256" key="3">
    <source>
        <dbReference type="ARBA" id="ARBA00023015"/>
    </source>
</evidence>
<keyword evidence="2" id="KW-0678">Repressor</keyword>
<dbReference type="GO" id="GO:0010468">
    <property type="term" value="P:regulation of gene expression"/>
    <property type="evidence" value="ECO:0007669"/>
    <property type="project" value="UniProtKB-ARBA"/>
</dbReference>
<evidence type="ECO:0000256" key="5">
    <source>
        <dbReference type="ARBA" id="ARBA00023242"/>
    </source>
</evidence>
<protein>
    <submittedName>
        <fullName evidence="7">Uncharacterized protein</fullName>
    </submittedName>
</protein>
<feature type="region of interest" description="Disordered" evidence="6">
    <location>
        <begin position="389"/>
        <end position="443"/>
    </location>
</feature>